<dbReference type="AlphaFoldDB" id="A0A6J4QX71"/>
<feature type="region of interest" description="Disordered" evidence="1">
    <location>
        <begin position="1"/>
        <end position="62"/>
    </location>
</feature>
<accession>A0A6J4QX71</accession>
<feature type="compositionally biased region" description="Basic residues" evidence="1">
    <location>
        <begin position="27"/>
        <end position="37"/>
    </location>
</feature>
<reference evidence="2" key="1">
    <citation type="submission" date="2020-02" db="EMBL/GenBank/DDBJ databases">
        <authorList>
            <person name="Meier V. D."/>
        </authorList>
    </citation>
    <scope>NUCLEOTIDE SEQUENCE</scope>
    <source>
        <strain evidence="2">AVDCRST_MAG82</strain>
    </source>
</reference>
<dbReference type="EMBL" id="CADCVA010000444">
    <property type="protein sequence ID" value="CAA9449149.1"/>
    <property type="molecule type" value="Genomic_DNA"/>
</dbReference>
<gene>
    <name evidence="2" type="ORF">AVDCRST_MAG82-3630</name>
</gene>
<name>A0A6J4QX71_9ACTN</name>
<organism evidence="2">
    <name type="scientific">uncultured Rubrobacteraceae bacterium</name>
    <dbReference type="NCBI Taxonomy" id="349277"/>
    <lineage>
        <taxon>Bacteria</taxon>
        <taxon>Bacillati</taxon>
        <taxon>Actinomycetota</taxon>
        <taxon>Rubrobacteria</taxon>
        <taxon>Rubrobacterales</taxon>
        <taxon>Rubrobacteraceae</taxon>
        <taxon>environmental samples</taxon>
    </lineage>
</organism>
<sequence length="135" mass="15153">EPHARVHAPQDGLRSRGLVLLDQDLQRHRRRRPRGRLRGASQGRGHRHRGGLGVPGRRSSKGAFLRWTARSSPSAALDRTPPTPQARAWQVLPPHLPLLPPEDRGRRFRAARHPRNFASRALALLGGSHPYKRGL</sequence>
<proteinExistence type="predicted"/>
<evidence type="ECO:0000313" key="2">
    <source>
        <dbReference type="EMBL" id="CAA9449149.1"/>
    </source>
</evidence>
<protein>
    <submittedName>
        <fullName evidence="2">Uncharacterized protein</fullName>
    </submittedName>
</protein>
<feature type="non-terminal residue" evidence="2">
    <location>
        <position position="1"/>
    </location>
</feature>
<evidence type="ECO:0000256" key="1">
    <source>
        <dbReference type="SAM" id="MobiDB-lite"/>
    </source>
</evidence>
<feature type="non-terminal residue" evidence="2">
    <location>
        <position position="135"/>
    </location>
</feature>